<name>A0A1H3BJY8_9GAMM</name>
<feature type="domain" description="Acylphosphatase-like" evidence="7">
    <location>
        <begin position="5"/>
        <end position="92"/>
    </location>
</feature>
<keyword evidence="9" id="KW-1185">Reference proteome</keyword>
<dbReference type="InterPro" id="IPR001792">
    <property type="entry name" value="Acylphosphatase-like_dom"/>
</dbReference>
<dbReference type="InterPro" id="IPR036046">
    <property type="entry name" value="Acylphosphatase-like_dom_sf"/>
</dbReference>
<dbReference type="Pfam" id="PF00708">
    <property type="entry name" value="Acylphosphatase"/>
    <property type="match status" value="1"/>
</dbReference>
<evidence type="ECO:0000259" key="7">
    <source>
        <dbReference type="PROSITE" id="PS51160"/>
    </source>
</evidence>
<comment type="catalytic activity">
    <reaction evidence="4 5">
        <text>an acyl phosphate + H2O = a carboxylate + phosphate + H(+)</text>
        <dbReference type="Rhea" id="RHEA:14965"/>
        <dbReference type="ChEBI" id="CHEBI:15377"/>
        <dbReference type="ChEBI" id="CHEBI:15378"/>
        <dbReference type="ChEBI" id="CHEBI:29067"/>
        <dbReference type="ChEBI" id="CHEBI:43474"/>
        <dbReference type="ChEBI" id="CHEBI:59918"/>
        <dbReference type="EC" id="3.6.1.7"/>
    </reaction>
</comment>
<dbReference type="PANTHER" id="PTHR47268">
    <property type="entry name" value="ACYLPHOSPHATASE"/>
    <property type="match status" value="1"/>
</dbReference>
<dbReference type="Proteomes" id="UP000199675">
    <property type="component" value="Unassembled WGS sequence"/>
</dbReference>
<feature type="active site" evidence="5">
    <location>
        <position position="38"/>
    </location>
</feature>
<evidence type="ECO:0000256" key="1">
    <source>
        <dbReference type="ARBA" id="ARBA00005614"/>
    </source>
</evidence>
<dbReference type="PANTHER" id="PTHR47268:SF4">
    <property type="entry name" value="ACYLPHOSPHATASE"/>
    <property type="match status" value="1"/>
</dbReference>
<proteinExistence type="inferred from homology"/>
<dbReference type="RefSeq" id="WP_091815914.1">
    <property type="nucleotide sequence ID" value="NZ_FNNE01000009.1"/>
</dbReference>
<evidence type="ECO:0000256" key="4">
    <source>
        <dbReference type="ARBA" id="ARBA00047645"/>
    </source>
</evidence>
<dbReference type="PROSITE" id="PS51160">
    <property type="entry name" value="ACYLPHOSPHATASE_3"/>
    <property type="match status" value="1"/>
</dbReference>
<dbReference type="GO" id="GO:0003998">
    <property type="term" value="F:acylphosphatase activity"/>
    <property type="evidence" value="ECO:0007669"/>
    <property type="project" value="UniProtKB-EC"/>
</dbReference>
<evidence type="ECO:0000313" key="8">
    <source>
        <dbReference type="EMBL" id="SDX42236.1"/>
    </source>
</evidence>
<evidence type="ECO:0000256" key="5">
    <source>
        <dbReference type="PROSITE-ProRule" id="PRU00520"/>
    </source>
</evidence>
<organism evidence="8 9">
    <name type="scientific">Marinobacter mobilis</name>
    <dbReference type="NCBI Taxonomy" id="488533"/>
    <lineage>
        <taxon>Bacteria</taxon>
        <taxon>Pseudomonadati</taxon>
        <taxon>Pseudomonadota</taxon>
        <taxon>Gammaproteobacteria</taxon>
        <taxon>Pseudomonadales</taxon>
        <taxon>Marinobacteraceae</taxon>
        <taxon>Marinobacter</taxon>
    </lineage>
</organism>
<dbReference type="STRING" id="488533.SAMN04487960_10960"/>
<evidence type="ECO:0000256" key="6">
    <source>
        <dbReference type="RuleBase" id="RU004168"/>
    </source>
</evidence>
<protein>
    <recommendedName>
        <fullName evidence="3 5">acylphosphatase</fullName>
        <ecNumber evidence="2 5">3.6.1.7</ecNumber>
    </recommendedName>
</protein>
<sequence length="92" mass="10069">MTATRWTMQVTGRVQGVYYRANTQKAGADLGLTGYALNLPDGGVEVVAEGDRKNLQALHDWCKKGPPAARVDRIVVTESQATGEFSDFSIRR</sequence>
<dbReference type="Gene3D" id="3.30.70.100">
    <property type="match status" value="1"/>
</dbReference>
<dbReference type="EMBL" id="FNNE01000009">
    <property type="protein sequence ID" value="SDX42236.1"/>
    <property type="molecule type" value="Genomic_DNA"/>
</dbReference>
<dbReference type="InterPro" id="IPR020456">
    <property type="entry name" value="Acylphosphatase"/>
</dbReference>
<evidence type="ECO:0000256" key="3">
    <source>
        <dbReference type="ARBA" id="ARBA00015991"/>
    </source>
</evidence>
<dbReference type="EC" id="3.6.1.7" evidence="2 5"/>
<gene>
    <name evidence="8" type="ORF">SAMN04487960_10960</name>
</gene>
<keyword evidence="5" id="KW-0378">Hydrolase</keyword>
<evidence type="ECO:0000313" key="9">
    <source>
        <dbReference type="Proteomes" id="UP000199675"/>
    </source>
</evidence>
<reference evidence="8 9" key="1">
    <citation type="submission" date="2016-10" db="EMBL/GenBank/DDBJ databases">
        <authorList>
            <person name="de Groot N.N."/>
        </authorList>
    </citation>
    <scope>NUCLEOTIDE SEQUENCE [LARGE SCALE GENOMIC DNA]</scope>
    <source>
        <strain evidence="8 9">CGMCC 1.7059</strain>
    </source>
</reference>
<evidence type="ECO:0000256" key="2">
    <source>
        <dbReference type="ARBA" id="ARBA00012150"/>
    </source>
</evidence>
<feature type="active site" evidence="5">
    <location>
        <position position="20"/>
    </location>
</feature>
<dbReference type="OrthoDB" id="5295388at2"/>
<dbReference type="AlphaFoldDB" id="A0A1H3BJY8"/>
<dbReference type="SUPFAM" id="SSF54975">
    <property type="entry name" value="Acylphosphatase/BLUF domain-like"/>
    <property type="match status" value="1"/>
</dbReference>
<dbReference type="NCBIfam" id="NF011000">
    <property type="entry name" value="PRK14426.1"/>
    <property type="match status" value="1"/>
</dbReference>
<comment type="similarity">
    <text evidence="1 6">Belongs to the acylphosphatase family.</text>
</comment>
<accession>A0A1H3BJY8</accession>